<dbReference type="PANTHER" id="PTHR37828:SF1">
    <property type="entry name" value="YCII-RELATED DOMAIN-CONTAINING PROTEIN"/>
    <property type="match status" value="1"/>
</dbReference>
<dbReference type="RefSeq" id="WP_390356683.1">
    <property type="nucleotide sequence ID" value="NZ_JBHUIZ010000013.1"/>
</dbReference>
<dbReference type="SUPFAM" id="SSF54909">
    <property type="entry name" value="Dimeric alpha+beta barrel"/>
    <property type="match status" value="1"/>
</dbReference>
<dbReference type="EMBL" id="JAWDIP010000003">
    <property type="protein sequence ID" value="MDY0393333.1"/>
    <property type="molecule type" value="Genomic_DNA"/>
</dbReference>
<feature type="domain" description="YCII-related" evidence="2">
    <location>
        <begin position="3"/>
        <end position="83"/>
    </location>
</feature>
<evidence type="ECO:0000313" key="4">
    <source>
        <dbReference type="Proteomes" id="UP001281447"/>
    </source>
</evidence>
<evidence type="ECO:0000259" key="2">
    <source>
        <dbReference type="Pfam" id="PF03795"/>
    </source>
</evidence>
<keyword evidence="4" id="KW-1185">Reference proteome</keyword>
<dbReference type="PANTHER" id="PTHR37828">
    <property type="entry name" value="GSR2449 PROTEIN"/>
    <property type="match status" value="1"/>
</dbReference>
<accession>A0ABU5C1Z4</accession>
<reference evidence="3 4" key="1">
    <citation type="submission" date="2023-10" db="EMBL/GenBank/DDBJ databases">
        <title>Virgibacillus halophilus 5B73C genome.</title>
        <authorList>
            <person name="Miliotis G."/>
            <person name="Sengupta P."/>
            <person name="Hameed A."/>
            <person name="Chuvochina M."/>
            <person name="Mcdonagh F."/>
            <person name="Simpson A.C."/>
            <person name="Singh N.K."/>
            <person name="Rekha P.D."/>
            <person name="Raman K."/>
            <person name="Hugenholtz P."/>
            <person name="Venkateswaran K."/>
        </authorList>
    </citation>
    <scope>NUCLEOTIDE SEQUENCE [LARGE SCALE GENOMIC DNA]</scope>
    <source>
        <strain evidence="3 4">5B73C</strain>
    </source>
</reference>
<dbReference type="InterPro" id="IPR005545">
    <property type="entry name" value="YCII"/>
</dbReference>
<dbReference type="Proteomes" id="UP001281447">
    <property type="component" value="Unassembled WGS sequence"/>
</dbReference>
<comment type="similarity">
    <text evidence="1">Belongs to the YciI family.</text>
</comment>
<evidence type="ECO:0000256" key="1">
    <source>
        <dbReference type="ARBA" id="ARBA00007689"/>
    </source>
</evidence>
<dbReference type="InterPro" id="IPR011008">
    <property type="entry name" value="Dimeric_a/b-barrel"/>
</dbReference>
<dbReference type="Gene3D" id="3.30.70.1060">
    <property type="entry name" value="Dimeric alpha+beta barrel"/>
    <property type="match status" value="1"/>
</dbReference>
<proteinExistence type="inferred from homology"/>
<gene>
    <name evidence="3" type="ORF">RWE15_01465</name>
</gene>
<organism evidence="3 4">
    <name type="scientific">Tigheibacillus halophilus</name>
    <dbReference type="NCBI Taxonomy" id="361280"/>
    <lineage>
        <taxon>Bacteria</taxon>
        <taxon>Bacillati</taxon>
        <taxon>Bacillota</taxon>
        <taxon>Bacilli</taxon>
        <taxon>Bacillales</taxon>
        <taxon>Bacillaceae</taxon>
        <taxon>Tigheibacillus</taxon>
    </lineage>
</organism>
<name>A0ABU5C1Z4_9BACI</name>
<protein>
    <submittedName>
        <fullName evidence="3">YciI family protein</fullName>
    </submittedName>
</protein>
<sequence length="88" mass="10185">MKYFAVFLPMKDEEKSAQYRPDHLAFLKEQGEKGHVFVKGRFVDGWGGMVIYQGNDIADITSIVLEDPYVVSGARDFEIHEWEMQEGR</sequence>
<evidence type="ECO:0000313" key="3">
    <source>
        <dbReference type="EMBL" id="MDY0393333.1"/>
    </source>
</evidence>
<comment type="caution">
    <text evidence="3">The sequence shown here is derived from an EMBL/GenBank/DDBJ whole genome shotgun (WGS) entry which is preliminary data.</text>
</comment>
<dbReference type="Pfam" id="PF03795">
    <property type="entry name" value="YCII"/>
    <property type="match status" value="1"/>
</dbReference>